<dbReference type="GO" id="GO:0004842">
    <property type="term" value="F:ubiquitin-protein transferase activity"/>
    <property type="evidence" value="ECO:0007669"/>
    <property type="project" value="TreeGrafter"/>
</dbReference>
<comment type="caution">
    <text evidence="18">The sequence shown here is derived from an EMBL/GenBank/DDBJ whole genome shotgun (WGS) entry which is preliminary data.</text>
</comment>
<proteinExistence type="inferred from homology"/>
<dbReference type="InterPro" id="IPR017375">
    <property type="entry name" value="PEX12"/>
</dbReference>
<feature type="domain" description="Pex N-terminal" evidence="17">
    <location>
        <begin position="25"/>
        <end position="291"/>
    </location>
</feature>
<evidence type="ECO:0000256" key="16">
    <source>
        <dbReference type="SAM" id="MobiDB-lite"/>
    </source>
</evidence>
<protein>
    <recommendedName>
        <fullName evidence="4">Peroxisome assembly protein 12</fullName>
    </recommendedName>
    <alternativeName>
        <fullName evidence="14">Peroxin-12</fullName>
    </alternativeName>
</protein>
<keyword evidence="6" id="KW-0812">Transmembrane</keyword>
<evidence type="ECO:0000256" key="12">
    <source>
        <dbReference type="ARBA" id="ARBA00023136"/>
    </source>
</evidence>
<keyword evidence="10" id="KW-0653">Protein transport</keyword>
<evidence type="ECO:0000256" key="4">
    <source>
        <dbReference type="ARBA" id="ARBA00018980"/>
    </source>
</evidence>
<sequence length="803" mass="88454">MEFVTALRGEFDPQKPSLFELLSEQQLSALLPPTLRYLLVLCAQRYPRYFLRLLNSFDEAYALAMVVVERFYLRTRGGSFTENFYGLKREKATATDIPRAMLGAAGVARETLRLQARDIWANIAVSVGVPYLKRRLDEDYEINAPRALLGLAYTRMPDNPTLRQRFVHYYRWFLRNVYPSVNAAYGFATLAFNLAYLFDRSRYHSPLMWLVGTRVRRMAAADYQALEQKAAAASAAALVASGAGADTAMWQNILRTLTSPRRMGQSVLAGLSMALPASIFALKFLEWWYASDFAKQLTRNATDALELPPPVLPVVRRFRALNSRKSMDEARKTSGSYDRPTEDDADADEEARDRPSVDEAPVARDSLLPIFTVPAPKNSALCPISAFIDGLKASTNARRPLCWAMADVRANGKMARADAPEHGRKADRFLCLCDELPFNWGDAYRVPSSEFREQGYLKDEDRSKEYASSAEADNLNLTRVTDSGSVILQMDAVGGLAASNSSRSKTDRSKRNTVRVQSNRAYSDGLLVVDLEHMPAPICGGLPRFFAAGPEADLTVIQSTSLESSSQLHSTTSGSCILPDVEFLANRTATDCFTQCGFSTSPYYVGSSWNAANGGVYALLWTEGSAATGTSNSAAARVASSSVFVEPESASGYLRVWAWERGEVPENVHSEQLEPTLWGEPLAVFGGDACRGTSYYRDLRLVFDMDLCNDAIEESWSKGCQQATSKKSCAAFASGNSEAFSQNYWEINTVNFYVPEEIKPATTIGGAVPTFTTAPDATLTADKTILKATGTSTFVWIPSNTPV</sequence>
<gene>
    <name evidence="18" type="primary">PEX12</name>
    <name evidence="18" type="ORF">CFO_g3520</name>
</gene>
<evidence type="ECO:0000256" key="1">
    <source>
        <dbReference type="ARBA" id="ARBA00004585"/>
    </source>
</evidence>
<evidence type="ECO:0000256" key="7">
    <source>
        <dbReference type="ARBA" id="ARBA00022723"/>
    </source>
</evidence>
<keyword evidence="11" id="KW-1133">Transmembrane helix</keyword>
<comment type="subcellular location">
    <subcellularLocation>
        <location evidence="1">Peroxisome membrane</location>
        <topology evidence="1">Multi-pass membrane protein</topology>
    </subcellularLocation>
</comment>
<keyword evidence="9" id="KW-0862">Zinc</keyword>
<evidence type="ECO:0000259" key="17">
    <source>
        <dbReference type="Pfam" id="PF04757"/>
    </source>
</evidence>
<feature type="compositionally biased region" description="Acidic residues" evidence="16">
    <location>
        <begin position="341"/>
        <end position="350"/>
    </location>
</feature>
<dbReference type="GO" id="GO:1990429">
    <property type="term" value="C:peroxisomal importomer complex"/>
    <property type="evidence" value="ECO:0007669"/>
    <property type="project" value="TreeGrafter"/>
</dbReference>
<feature type="region of interest" description="Disordered" evidence="16">
    <location>
        <begin position="325"/>
        <end position="359"/>
    </location>
</feature>
<keyword evidence="8" id="KW-0863">Zinc-finger</keyword>
<keyword evidence="5" id="KW-0813">Transport</keyword>
<evidence type="ECO:0000256" key="13">
    <source>
        <dbReference type="ARBA" id="ARBA00023140"/>
    </source>
</evidence>
<dbReference type="Gene3D" id="2.60.120.200">
    <property type="match status" value="1"/>
</dbReference>
<evidence type="ECO:0000256" key="14">
    <source>
        <dbReference type="ARBA" id="ARBA00029692"/>
    </source>
</evidence>
<evidence type="ECO:0000256" key="11">
    <source>
        <dbReference type="ARBA" id="ARBA00022989"/>
    </source>
</evidence>
<evidence type="ECO:0000256" key="3">
    <source>
        <dbReference type="ARBA" id="ARBA00008704"/>
    </source>
</evidence>
<keyword evidence="7" id="KW-0479">Metal-binding</keyword>
<evidence type="ECO:0000256" key="15">
    <source>
        <dbReference type="ARBA" id="ARBA00034505"/>
    </source>
</evidence>
<reference evidence="18 19" key="1">
    <citation type="submission" date="2015-04" db="EMBL/GenBank/DDBJ databases">
        <title>Genome sequence of Ceratocystis platani, a major pathogen of plane trees.</title>
        <authorList>
            <person name="Belbahri L."/>
        </authorList>
    </citation>
    <scope>NUCLEOTIDE SEQUENCE [LARGE SCALE GENOMIC DNA]</scope>
    <source>
        <strain evidence="18 19">CFO</strain>
    </source>
</reference>
<keyword evidence="12" id="KW-0472">Membrane</keyword>
<dbReference type="GO" id="GO:0005778">
    <property type="term" value="C:peroxisomal membrane"/>
    <property type="evidence" value="ECO:0007669"/>
    <property type="project" value="UniProtKB-SubCell"/>
</dbReference>
<evidence type="ECO:0000256" key="8">
    <source>
        <dbReference type="ARBA" id="ARBA00022771"/>
    </source>
</evidence>
<dbReference type="GO" id="GO:0016562">
    <property type="term" value="P:protein import into peroxisome matrix, receptor recycling"/>
    <property type="evidence" value="ECO:0007669"/>
    <property type="project" value="UniProtKB-ARBA"/>
</dbReference>
<organism evidence="18 19">
    <name type="scientific">Ceratocystis fimbriata f. sp. platani</name>
    <dbReference type="NCBI Taxonomy" id="88771"/>
    <lineage>
        <taxon>Eukaryota</taxon>
        <taxon>Fungi</taxon>
        <taxon>Dikarya</taxon>
        <taxon>Ascomycota</taxon>
        <taxon>Pezizomycotina</taxon>
        <taxon>Sordariomycetes</taxon>
        <taxon>Hypocreomycetidae</taxon>
        <taxon>Microascales</taxon>
        <taxon>Ceratocystidaceae</taxon>
        <taxon>Ceratocystis</taxon>
    </lineage>
</organism>
<dbReference type="AlphaFoldDB" id="A0A0F8AZX5"/>
<comment type="pathway">
    <text evidence="2">Protein modification; protein ubiquitination.</text>
</comment>
<dbReference type="PANTHER" id="PTHR12888:SF0">
    <property type="entry name" value="PEROXISOME ASSEMBLY PROTEIN 12"/>
    <property type="match status" value="1"/>
</dbReference>
<name>A0A0F8AZX5_CERFI</name>
<dbReference type="Pfam" id="PF26113">
    <property type="entry name" value="GH16_XgeA"/>
    <property type="match status" value="2"/>
</dbReference>
<evidence type="ECO:0000256" key="2">
    <source>
        <dbReference type="ARBA" id="ARBA00004906"/>
    </source>
</evidence>
<evidence type="ECO:0000256" key="6">
    <source>
        <dbReference type="ARBA" id="ARBA00022692"/>
    </source>
</evidence>
<dbReference type="OrthoDB" id="107372at2759"/>
<evidence type="ECO:0000256" key="10">
    <source>
        <dbReference type="ARBA" id="ARBA00022927"/>
    </source>
</evidence>
<dbReference type="PANTHER" id="PTHR12888">
    <property type="entry name" value="PEROXISOME ASSEMBLY PROTEIN 12 PEROXIN-12"/>
    <property type="match status" value="1"/>
</dbReference>
<keyword evidence="19" id="KW-1185">Reference proteome</keyword>
<evidence type="ECO:0000313" key="18">
    <source>
        <dbReference type="EMBL" id="KKF94131.1"/>
    </source>
</evidence>
<comment type="similarity">
    <text evidence="3">Belongs to the pex2/pex10/pex12 family.</text>
</comment>
<keyword evidence="13" id="KW-0576">Peroxisome</keyword>
<dbReference type="GO" id="GO:0008270">
    <property type="term" value="F:zinc ion binding"/>
    <property type="evidence" value="ECO:0007669"/>
    <property type="project" value="UniProtKB-KW"/>
</dbReference>
<comment type="subunit">
    <text evidence="15">Component of the PEX2-PEX10-PEX12 retrotranslocation channel, composed of PEX2, PEX10 and PEX12.</text>
</comment>
<dbReference type="InterPro" id="IPR006845">
    <property type="entry name" value="Pex_N"/>
</dbReference>
<dbReference type="GO" id="GO:0006513">
    <property type="term" value="P:protein monoubiquitination"/>
    <property type="evidence" value="ECO:0007669"/>
    <property type="project" value="TreeGrafter"/>
</dbReference>
<dbReference type="Pfam" id="PF04757">
    <property type="entry name" value="Pex2_Pex12"/>
    <property type="match status" value="1"/>
</dbReference>
<evidence type="ECO:0000256" key="9">
    <source>
        <dbReference type="ARBA" id="ARBA00022833"/>
    </source>
</evidence>
<evidence type="ECO:0000313" key="19">
    <source>
        <dbReference type="Proteomes" id="UP000034841"/>
    </source>
</evidence>
<dbReference type="Proteomes" id="UP000034841">
    <property type="component" value="Unassembled WGS sequence"/>
</dbReference>
<evidence type="ECO:0000256" key="5">
    <source>
        <dbReference type="ARBA" id="ARBA00022448"/>
    </source>
</evidence>
<accession>A0A0F8AZX5</accession>
<dbReference type="EMBL" id="LBBL01000178">
    <property type="protein sequence ID" value="KKF94131.1"/>
    <property type="molecule type" value="Genomic_DNA"/>
</dbReference>